<dbReference type="GO" id="GO:0003676">
    <property type="term" value="F:nucleic acid binding"/>
    <property type="evidence" value="ECO:0007669"/>
    <property type="project" value="InterPro"/>
</dbReference>
<evidence type="ECO:0000313" key="2">
    <source>
        <dbReference type="Proteomes" id="UP000276215"/>
    </source>
</evidence>
<dbReference type="STRING" id="1336337.A0A3N4IYX5"/>
<proteinExistence type="predicted"/>
<gene>
    <name evidence="1" type="ORF">L873DRAFT_1715455</name>
</gene>
<keyword evidence="2" id="KW-1185">Reference proteome</keyword>
<sequence length="81" mass="9870">VVPWPLQSPDLNIIENVWKLWKDRLRNRFMNADWHYIKRELWTACEEKWDAIEQDKINTIIKTMSQHIDAIIEAEGGYMKW</sequence>
<organism evidence="1 2">
    <name type="scientific">Choiromyces venosus 120613-1</name>
    <dbReference type="NCBI Taxonomy" id="1336337"/>
    <lineage>
        <taxon>Eukaryota</taxon>
        <taxon>Fungi</taxon>
        <taxon>Dikarya</taxon>
        <taxon>Ascomycota</taxon>
        <taxon>Pezizomycotina</taxon>
        <taxon>Pezizomycetes</taxon>
        <taxon>Pezizales</taxon>
        <taxon>Tuberaceae</taxon>
        <taxon>Choiromyces</taxon>
    </lineage>
</organism>
<feature type="non-terminal residue" evidence="1">
    <location>
        <position position="1"/>
    </location>
</feature>
<evidence type="ECO:0000313" key="1">
    <source>
        <dbReference type="EMBL" id="RPA91065.1"/>
    </source>
</evidence>
<protein>
    <recommendedName>
        <fullName evidence="3">Tc1-like transposase DDE domain-containing protein</fullName>
    </recommendedName>
</protein>
<dbReference type="AlphaFoldDB" id="A0A3N4IYX5"/>
<accession>A0A3N4IYX5</accession>
<dbReference type="EMBL" id="ML120505">
    <property type="protein sequence ID" value="RPA91065.1"/>
    <property type="molecule type" value="Genomic_DNA"/>
</dbReference>
<dbReference type="Proteomes" id="UP000276215">
    <property type="component" value="Unassembled WGS sequence"/>
</dbReference>
<reference evidence="1 2" key="1">
    <citation type="journal article" date="2018" name="Nat. Ecol. Evol.">
        <title>Pezizomycetes genomes reveal the molecular basis of ectomycorrhizal truffle lifestyle.</title>
        <authorList>
            <person name="Murat C."/>
            <person name="Payen T."/>
            <person name="Noel B."/>
            <person name="Kuo A."/>
            <person name="Morin E."/>
            <person name="Chen J."/>
            <person name="Kohler A."/>
            <person name="Krizsan K."/>
            <person name="Balestrini R."/>
            <person name="Da Silva C."/>
            <person name="Montanini B."/>
            <person name="Hainaut M."/>
            <person name="Levati E."/>
            <person name="Barry K.W."/>
            <person name="Belfiori B."/>
            <person name="Cichocki N."/>
            <person name="Clum A."/>
            <person name="Dockter R.B."/>
            <person name="Fauchery L."/>
            <person name="Guy J."/>
            <person name="Iotti M."/>
            <person name="Le Tacon F."/>
            <person name="Lindquist E.A."/>
            <person name="Lipzen A."/>
            <person name="Malagnac F."/>
            <person name="Mello A."/>
            <person name="Molinier V."/>
            <person name="Miyauchi S."/>
            <person name="Poulain J."/>
            <person name="Riccioni C."/>
            <person name="Rubini A."/>
            <person name="Sitrit Y."/>
            <person name="Splivallo R."/>
            <person name="Traeger S."/>
            <person name="Wang M."/>
            <person name="Zifcakova L."/>
            <person name="Wipf D."/>
            <person name="Zambonelli A."/>
            <person name="Paolocci F."/>
            <person name="Nowrousian M."/>
            <person name="Ottonello S."/>
            <person name="Baldrian P."/>
            <person name="Spatafora J.W."/>
            <person name="Henrissat B."/>
            <person name="Nagy L.G."/>
            <person name="Aury J.M."/>
            <person name="Wincker P."/>
            <person name="Grigoriev I.V."/>
            <person name="Bonfante P."/>
            <person name="Martin F.M."/>
        </authorList>
    </citation>
    <scope>NUCLEOTIDE SEQUENCE [LARGE SCALE GENOMIC DNA]</scope>
    <source>
        <strain evidence="1 2">120613-1</strain>
    </source>
</reference>
<evidence type="ECO:0008006" key="3">
    <source>
        <dbReference type="Google" id="ProtNLM"/>
    </source>
</evidence>
<dbReference type="InterPro" id="IPR036397">
    <property type="entry name" value="RNaseH_sf"/>
</dbReference>
<dbReference type="Gene3D" id="3.30.420.10">
    <property type="entry name" value="Ribonuclease H-like superfamily/Ribonuclease H"/>
    <property type="match status" value="1"/>
</dbReference>
<name>A0A3N4IYX5_9PEZI</name>
<dbReference type="OrthoDB" id="3226274at2759"/>